<dbReference type="GO" id="GO:0004190">
    <property type="term" value="F:aspartic-type endopeptidase activity"/>
    <property type="evidence" value="ECO:0007669"/>
    <property type="project" value="InterPro"/>
</dbReference>
<evidence type="ECO:0000259" key="8">
    <source>
        <dbReference type="PROSITE" id="PS50994"/>
    </source>
</evidence>
<keyword evidence="1" id="KW-0808">Transferase</keyword>
<dbReference type="InterPro" id="IPR001995">
    <property type="entry name" value="Peptidase_A2_cat"/>
</dbReference>
<dbReference type="PROSITE" id="PS50994">
    <property type="entry name" value="INTEGRASE"/>
    <property type="match status" value="1"/>
</dbReference>
<dbReference type="PANTHER" id="PTHR38681:SF1">
    <property type="entry name" value="RETROVIRUS-RELATED POL POLYPROTEIN FROM TRANSPOSON 412-LIKE PROTEIN"/>
    <property type="match status" value="1"/>
</dbReference>
<dbReference type="Pfam" id="PF00665">
    <property type="entry name" value="rve"/>
    <property type="match status" value="1"/>
</dbReference>
<feature type="domain" description="Peptidase A2" evidence="7">
    <location>
        <begin position="310"/>
        <end position="324"/>
    </location>
</feature>
<dbReference type="AlphaFoldDB" id="A0A8X6UMS7"/>
<evidence type="ECO:0000256" key="3">
    <source>
        <dbReference type="ARBA" id="ARBA00022722"/>
    </source>
</evidence>
<dbReference type="InterPro" id="IPR036397">
    <property type="entry name" value="RNaseH_sf"/>
</dbReference>
<keyword evidence="2" id="KW-0548">Nucleotidyltransferase</keyword>
<dbReference type="InterPro" id="IPR012337">
    <property type="entry name" value="RNaseH-like_sf"/>
</dbReference>
<feature type="domain" description="Integrase catalytic" evidence="8">
    <location>
        <begin position="470"/>
        <end position="638"/>
    </location>
</feature>
<keyword evidence="10" id="KW-1185">Reference proteome</keyword>
<evidence type="ECO:0000256" key="2">
    <source>
        <dbReference type="ARBA" id="ARBA00022695"/>
    </source>
</evidence>
<dbReference type="GO" id="GO:0015074">
    <property type="term" value="P:DNA integration"/>
    <property type="evidence" value="ECO:0007669"/>
    <property type="project" value="InterPro"/>
</dbReference>
<proteinExistence type="predicted"/>
<dbReference type="InterPro" id="IPR001584">
    <property type="entry name" value="Integrase_cat-core"/>
</dbReference>
<dbReference type="GO" id="GO:0004519">
    <property type="term" value="F:endonuclease activity"/>
    <property type="evidence" value="ECO:0007669"/>
    <property type="project" value="UniProtKB-KW"/>
</dbReference>
<dbReference type="OrthoDB" id="6439474at2759"/>
<evidence type="ECO:0000256" key="1">
    <source>
        <dbReference type="ARBA" id="ARBA00022679"/>
    </source>
</evidence>
<dbReference type="SUPFAM" id="SSF53098">
    <property type="entry name" value="Ribonuclease H-like"/>
    <property type="match status" value="1"/>
</dbReference>
<name>A0A8X6UMS7_NEPPI</name>
<reference evidence="9" key="1">
    <citation type="submission" date="2020-08" db="EMBL/GenBank/DDBJ databases">
        <title>Multicomponent nature underlies the extraordinary mechanical properties of spider dragline silk.</title>
        <authorList>
            <person name="Kono N."/>
            <person name="Nakamura H."/>
            <person name="Mori M."/>
            <person name="Yoshida Y."/>
            <person name="Ohtoshi R."/>
            <person name="Malay A.D."/>
            <person name="Moran D.A.P."/>
            <person name="Tomita M."/>
            <person name="Numata K."/>
            <person name="Arakawa K."/>
        </authorList>
    </citation>
    <scope>NUCLEOTIDE SEQUENCE</scope>
</reference>
<keyword evidence="5" id="KW-0378">Hydrolase</keyword>
<dbReference type="GO" id="GO:0003964">
    <property type="term" value="F:RNA-directed DNA polymerase activity"/>
    <property type="evidence" value="ECO:0007669"/>
    <property type="project" value="UniProtKB-KW"/>
</dbReference>
<dbReference type="GO" id="GO:0003676">
    <property type="term" value="F:nucleic acid binding"/>
    <property type="evidence" value="ECO:0007669"/>
    <property type="project" value="InterPro"/>
</dbReference>
<dbReference type="PANTHER" id="PTHR38681">
    <property type="entry name" value="RETROVIRUS-RELATED POL POLYPROTEIN FROM TRANSPOSON 412-LIKE PROTEIN-RELATED"/>
    <property type="match status" value="1"/>
</dbReference>
<evidence type="ECO:0000256" key="5">
    <source>
        <dbReference type="ARBA" id="ARBA00022801"/>
    </source>
</evidence>
<dbReference type="GO" id="GO:0006508">
    <property type="term" value="P:proteolysis"/>
    <property type="evidence" value="ECO:0007669"/>
    <property type="project" value="InterPro"/>
</dbReference>
<dbReference type="PROSITE" id="PS00141">
    <property type="entry name" value="ASP_PROTEASE"/>
    <property type="match status" value="1"/>
</dbReference>
<dbReference type="InterPro" id="IPR001969">
    <property type="entry name" value="Aspartic_peptidase_AS"/>
</dbReference>
<evidence type="ECO:0000313" key="9">
    <source>
        <dbReference type="EMBL" id="GFU57949.1"/>
    </source>
</evidence>
<sequence>MENSDSTIMGQAFYHRDRNMDRSDTSEENMIEAESGHLESYYKYTKFTRYLILKSMISTPISRKLTYELEDLKVPEFSGIAETVSRLANIFRIDFNYLFDINKGKLCGSKEELTIFFLSISMKLSGKPSFVNFLLVAAFIDYLIFINFRDGKCSQILCFSEFCFDVLHKRIFNKVFLSENVYEKLVSFCDAFNRFTSPDSTEPSVLQNIPIAKDYISLVNSCLIASDYSISLTDSERKTLEDIYYMDKNHVDKNELVCLREVEQIAKTDCDLNEVLCARCETVDTVASSAAEEVLGRKSRLFVRDRTTGCKFLVDSGADVSIIPVSKDLTKPNLTNRVVKHDIEHHIEATGQPVYSRARQLAPDKLQCKFDLAKAALLAFPKSGLPLSLCADASDFPIGSLLQQYKFRLQIFQLIHGFAHSGVKSTIKLMTEKYVWSNLKKQVREWAKECIRCQKCKVTRHTKSKFDEYQASDERFSVVHIDLIGPLPPSEGMMYCLTYIDRFSCRIEVVPLPDITAKIVGKAFYEHWICRFGVPATIITDQGRQFESKLFRKIAAICGAKVVHTTPYHPQCDGKVERLHRTLKKAIKAYNNIKWTESLPTVLLGLRAALRPDINHTIAQMVYGTYIKLPGEFFDQPAINMDPQNFVTKLQQHMEDIKPLKPSSTRKQKSFVLKELESCLHVIVRIDSVKKKLLNHHMKAHLLW</sequence>
<dbReference type="InterPro" id="IPR041588">
    <property type="entry name" value="Integrase_H2C2"/>
</dbReference>
<accession>A0A8X6UMS7</accession>
<dbReference type="Proteomes" id="UP000887013">
    <property type="component" value="Unassembled WGS sequence"/>
</dbReference>
<evidence type="ECO:0000313" key="10">
    <source>
        <dbReference type="Proteomes" id="UP000887013"/>
    </source>
</evidence>
<evidence type="ECO:0000256" key="4">
    <source>
        <dbReference type="ARBA" id="ARBA00022759"/>
    </source>
</evidence>
<dbReference type="Pfam" id="PF17921">
    <property type="entry name" value="Integrase_H2C2"/>
    <property type="match status" value="1"/>
</dbReference>
<dbReference type="EMBL" id="BMAW01039991">
    <property type="protein sequence ID" value="GFU57949.1"/>
    <property type="molecule type" value="Genomic_DNA"/>
</dbReference>
<organism evidence="9 10">
    <name type="scientific">Nephila pilipes</name>
    <name type="common">Giant wood spider</name>
    <name type="synonym">Nephila maculata</name>
    <dbReference type="NCBI Taxonomy" id="299642"/>
    <lineage>
        <taxon>Eukaryota</taxon>
        <taxon>Metazoa</taxon>
        <taxon>Ecdysozoa</taxon>
        <taxon>Arthropoda</taxon>
        <taxon>Chelicerata</taxon>
        <taxon>Arachnida</taxon>
        <taxon>Araneae</taxon>
        <taxon>Araneomorphae</taxon>
        <taxon>Entelegynae</taxon>
        <taxon>Araneoidea</taxon>
        <taxon>Nephilidae</taxon>
        <taxon>Nephila</taxon>
    </lineage>
</organism>
<keyword evidence="6" id="KW-0695">RNA-directed DNA polymerase</keyword>
<evidence type="ECO:0000256" key="6">
    <source>
        <dbReference type="ARBA" id="ARBA00022918"/>
    </source>
</evidence>
<dbReference type="FunFam" id="3.30.420.10:FF:000032">
    <property type="entry name" value="Retrovirus-related Pol polyprotein from transposon 297-like Protein"/>
    <property type="match status" value="1"/>
</dbReference>
<dbReference type="Gene3D" id="1.10.340.70">
    <property type="match status" value="1"/>
</dbReference>
<keyword evidence="3" id="KW-0540">Nuclease</keyword>
<protein>
    <submittedName>
        <fullName evidence="9">Retrovirus-related Pol polyprotein from transposon opus</fullName>
    </submittedName>
</protein>
<dbReference type="Gene3D" id="3.30.420.10">
    <property type="entry name" value="Ribonuclease H-like superfamily/Ribonuclease H"/>
    <property type="match status" value="1"/>
</dbReference>
<dbReference type="PROSITE" id="PS50175">
    <property type="entry name" value="ASP_PROT_RETROV"/>
    <property type="match status" value="1"/>
</dbReference>
<keyword evidence="4" id="KW-0255">Endonuclease</keyword>
<evidence type="ECO:0000259" key="7">
    <source>
        <dbReference type="PROSITE" id="PS50175"/>
    </source>
</evidence>
<gene>
    <name evidence="9" type="primary">pol_4433</name>
    <name evidence="9" type="ORF">NPIL_369481</name>
</gene>
<comment type="caution">
    <text evidence="9">The sequence shown here is derived from an EMBL/GenBank/DDBJ whole genome shotgun (WGS) entry which is preliminary data.</text>
</comment>